<evidence type="ECO:0000313" key="1">
    <source>
        <dbReference type="EMBL" id="KAI8039116.1"/>
    </source>
</evidence>
<keyword evidence="3" id="KW-1185">Reference proteome</keyword>
<evidence type="ECO:0000313" key="3">
    <source>
        <dbReference type="Proteomes" id="UP001059596"/>
    </source>
</evidence>
<comment type="caution">
    <text evidence="2">The sequence shown here is derived from an EMBL/GenBank/DDBJ whole genome shotgun (WGS) entry which is preliminary data.</text>
</comment>
<sequence length="109" mass="12062">TTTFLVSAGGSRGWGVHDLLRWWWWGWGVHNDLLGWGRHVHWWWGNVHLLGGCGRQVLNLWWGRSLNLELHRGLAVVVAIVLEDASGRGVVDHRGGGVDGAGGRWLGLG</sequence>
<gene>
    <name evidence="2" type="ORF">M5D96_005571</name>
    <name evidence="1" type="ORF">M5D96_007833</name>
</gene>
<dbReference type="Proteomes" id="UP001059596">
    <property type="component" value="Unassembled WGS sequence"/>
</dbReference>
<organism evidence="2 3">
    <name type="scientific">Drosophila gunungcola</name>
    <name type="common">fruit fly</name>
    <dbReference type="NCBI Taxonomy" id="103775"/>
    <lineage>
        <taxon>Eukaryota</taxon>
        <taxon>Metazoa</taxon>
        <taxon>Ecdysozoa</taxon>
        <taxon>Arthropoda</taxon>
        <taxon>Hexapoda</taxon>
        <taxon>Insecta</taxon>
        <taxon>Pterygota</taxon>
        <taxon>Neoptera</taxon>
        <taxon>Endopterygota</taxon>
        <taxon>Diptera</taxon>
        <taxon>Brachycera</taxon>
        <taxon>Muscomorpha</taxon>
        <taxon>Ephydroidea</taxon>
        <taxon>Drosophilidae</taxon>
        <taxon>Drosophila</taxon>
        <taxon>Sophophora</taxon>
    </lineage>
</organism>
<reference evidence="2" key="1">
    <citation type="journal article" date="2023" name="Genome Biol. Evol.">
        <title>Long-read-based Genome Assembly of Drosophila gunungcola Reveals Fewer Chemosensory Genes in Flower-breeding Species.</title>
        <authorList>
            <person name="Negi A."/>
            <person name="Liao B.Y."/>
            <person name="Yeh S.D."/>
        </authorList>
    </citation>
    <scope>NUCLEOTIDE SEQUENCE</scope>
    <source>
        <strain evidence="2">Sukarami</strain>
    </source>
</reference>
<protein>
    <submittedName>
        <fullName evidence="2">Uncharacterized protein</fullName>
    </submittedName>
</protein>
<proteinExistence type="predicted"/>
<feature type="non-terminal residue" evidence="2">
    <location>
        <position position="109"/>
    </location>
</feature>
<dbReference type="EMBL" id="JAMKOV010000006">
    <property type="protein sequence ID" value="KAI8039116.1"/>
    <property type="molecule type" value="Genomic_DNA"/>
</dbReference>
<feature type="non-terminal residue" evidence="2">
    <location>
        <position position="1"/>
    </location>
</feature>
<dbReference type="AlphaFoldDB" id="A0A9Q0BRP0"/>
<dbReference type="EMBL" id="JAMKOV010000003">
    <property type="protein sequence ID" value="KAI8041314.1"/>
    <property type="molecule type" value="Genomic_DNA"/>
</dbReference>
<name>A0A9Q0BRP0_9MUSC</name>
<evidence type="ECO:0000313" key="2">
    <source>
        <dbReference type="EMBL" id="KAI8041314.1"/>
    </source>
</evidence>
<accession>A0A9Q0BRP0</accession>